<dbReference type="InterPro" id="IPR017926">
    <property type="entry name" value="GATASE"/>
</dbReference>
<evidence type="ECO:0000313" key="3">
    <source>
        <dbReference type="Proteomes" id="UP000535020"/>
    </source>
</evidence>
<dbReference type="GO" id="GO:0005829">
    <property type="term" value="C:cytosol"/>
    <property type="evidence" value="ECO:0007669"/>
    <property type="project" value="TreeGrafter"/>
</dbReference>
<dbReference type="SUPFAM" id="SSF52317">
    <property type="entry name" value="Class I glutamine amidotransferase-like"/>
    <property type="match status" value="1"/>
</dbReference>
<dbReference type="RefSeq" id="WP_176006804.1">
    <property type="nucleotide sequence ID" value="NZ_JABWMI010000015.1"/>
</dbReference>
<dbReference type="EMBL" id="JACBJI010000006">
    <property type="protein sequence ID" value="NYA71994.1"/>
    <property type="molecule type" value="Genomic_DNA"/>
</dbReference>
<name>A0A7Y8Y3L4_9FLAO</name>
<keyword evidence="2" id="KW-0315">Glutamine amidotransferase</keyword>
<comment type="caution">
    <text evidence="2">The sequence shown here is derived from an EMBL/GenBank/DDBJ whole genome shotgun (WGS) entry which is preliminary data.</text>
</comment>
<proteinExistence type="predicted"/>
<organism evidence="2 3">
    <name type="scientific">Flavobacterium agri</name>
    <dbReference type="NCBI Taxonomy" id="2743471"/>
    <lineage>
        <taxon>Bacteria</taxon>
        <taxon>Pseudomonadati</taxon>
        <taxon>Bacteroidota</taxon>
        <taxon>Flavobacteriia</taxon>
        <taxon>Flavobacteriales</taxon>
        <taxon>Flavobacteriaceae</taxon>
        <taxon>Flavobacterium</taxon>
    </lineage>
</organism>
<evidence type="ECO:0000313" key="2">
    <source>
        <dbReference type="EMBL" id="NYA71994.1"/>
    </source>
</evidence>
<feature type="domain" description="Glutamine amidotransferase" evidence="1">
    <location>
        <begin position="42"/>
        <end position="185"/>
    </location>
</feature>
<dbReference type="CDD" id="cd01741">
    <property type="entry name" value="GATase1_1"/>
    <property type="match status" value="1"/>
</dbReference>
<dbReference type="Proteomes" id="UP000535020">
    <property type="component" value="Unassembled WGS sequence"/>
</dbReference>
<accession>A0A7Y8Y3L4</accession>
<keyword evidence="2" id="KW-0808">Transferase</keyword>
<reference evidence="2 3" key="1">
    <citation type="submission" date="2020-07" db="EMBL/GenBank/DDBJ databases">
        <authorList>
            <person name="Sun Q."/>
        </authorList>
    </citation>
    <scope>NUCLEOTIDE SEQUENCE [LARGE SCALE GENOMIC DNA]</scope>
    <source>
        <strain evidence="2 3">MAH-1</strain>
    </source>
</reference>
<dbReference type="PANTHER" id="PTHR42695:SF5">
    <property type="entry name" value="GLUTAMINE AMIDOTRANSFERASE YLR126C-RELATED"/>
    <property type="match status" value="1"/>
</dbReference>
<dbReference type="InterPro" id="IPR044992">
    <property type="entry name" value="ChyE-like"/>
</dbReference>
<protein>
    <submittedName>
        <fullName evidence="2">Type 1 glutamine amidotransferase</fullName>
    </submittedName>
</protein>
<dbReference type="GO" id="GO:0016740">
    <property type="term" value="F:transferase activity"/>
    <property type="evidence" value="ECO:0007669"/>
    <property type="project" value="UniProtKB-KW"/>
</dbReference>
<dbReference type="Pfam" id="PF00117">
    <property type="entry name" value="GATase"/>
    <property type="match status" value="1"/>
</dbReference>
<dbReference type="FunFam" id="3.40.50.880:FF:000033">
    <property type="entry name" value="Glutamine amidotransferase class-I"/>
    <property type="match status" value="1"/>
</dbReference>
<evidence type="ECO:0000259" key="1">
    <source>
        <dbReference type="Pfam" id="PF00117"/>
    </source>
</evidence>
<dbReference type="PANTHER" id="PTHR42695">
    <property type="entry name" value="GLUTAMINE AMIDOTRANSFERASE YLR126C-RELATED"/>
    <property type="match status" value="1"/>
</dbReference>
<dbReference type="PRINTS" id="PR00096">
    <property type="entry name" value="GATASE"/>
</dbReference>
<keyword evidence="3" id="KW-1185">Reference proteome</keyword>
<dbReference type="AlphaFoldDB" id="A0A7Y8Y3L4"/>
<gene>
    <name evidence="2" type="ORF">HZF10_13780</name>
</gene>
<dbReference type="InterPro" id="IPR029062">
    <property type="entry name" value="Class_I_gatase-like"/>
</dbReference>
<dbReference type="PROSITE" id="PS51273">
    <property type="entry name" value="GATASE_TYPE_1"/>
    <property type="match status" value="1"/>
</dbReference>
<dbReference type="Gene3D" id="3.40.50.880">
    <property type="match status" value="1"/>
</dbReference>
<sequence>MNIHYFQHVSFEGPAYLSQWAISNGHTLIGTAVFENMSLPDPKTVDCLIVLGGPMNIYEEDEHAWLKSEKEFISAFIKSGKPVIGICLGSQLIASVLGAKVFANHDKEIGWFPIESTDEAKTHPLFSGIRFDQPVFHWHGDTFELPKGAQNLFTSAGCANQAFSYGSNVLAFQFHPEVTRQALDAMIENGRDELVPGRFIQTESEMRSHLTLGEVSNSILDTILDRFLHQYV</sequence>